<comment type="cofactor">
    <cofactor evidence="1">
        <name>a divalent metal cation</name>
        <dbReference type="ChEBI" id="CHEBI:60240"/>
    </cofactor>
</comment>
<dbReference type="EMBL" id="VSFG01000001">
    <property type="protein sequence ID" value="TYB48252.1"/>
    <property type="molecule type" value="Genomic_DNA"/>
</dbReference>
<keyword evidence="9" id="KW-1185">Reference proteome</keyword>
<name>A0A5D0NVI3_9ACTN</name>
<accession>A0A5D0NVI3</accession>
<keyword evidence="4 8" id="KW-0456">Lyase</keyword>
<dbReference type="CDD" id="cd03317">
    <property type="entry name" value="NAAAR"/>
    <property type="match status" value="1"/>
</dbReference>
<dbReference type="SFLD" id="SFLDG00180">
    <property type="entry name" value="muconate_cycloisomerase"/>
    <property type="match status" value="1"/>
</dbReference>
<dbReference type="Gene3D" id="3.20.20.120">
    <property type="entry name" value="Enolase-like C-terminal domain"/>
    <property type="match status" value="1"/>
</dbReference>
<evidence type="ECO:0000256" key="4">
    <source>
        <dbReference type="ARBA" id="ARBA00023239"/>
    </source>
</evidence>
<evidence type="ECO:0000256" key="2">
    <source>
        <dbReference type="ARBA" id="ARBA00022723"/>
    </source>
</evidence>
<dbReference type="SMART" id="SM00922">
    <property type="entry name" value="MR_MLE"/>
    <property type="match status" value="1"/>
</dbReference>
<dbReference type="SUPFAM" id="SSF51604">
    <property type="entry name" value="Enolase C-terminal domain-like"/>
    <property type="match status" value="1"/>
</dbReference>
<comment type="caution">
    <text evidence="8">The sequence shown here is derived from an EMBL/GenBank/DDBJ whole genome shotgun (WGS) entry which is preliminary data.</text>
</comment>
<dbReference type="InterPro" id="IPR013342">
    <property type="entry name" value="Mandelate_racemase_C"/>
</dbReference>
<dbReference type="RefSeq" id="WP_067893615.1">
    <property type="nucleotide sequence ID" value="NZ_VSFG01000001.1"/>
</dbReference>
<dbReference type="InterPro" id="IPR036849">
    <property type="entry name" value="Enolase-like_C_sf"/>
</dbReference>
<dbReference type="GO" id="GO:0043748">
    <property type="term" value="F:O-succinylbenzoate synthase activity"/>
    <property type="evidence" value="ECO:0007669"/>
    <property type="project" value="UniProtKB-EC"/>
</dbReference>
<dbReference type="STRING" id="1220554.GCA_001552135_04149"/>
<dbReference type="GO" id="GO:0009234">
    <property type="term" value="P:menaquinone biosynthetic process"/>
    <property type="evidence" value="ECO:0007669"/>
    <property type="project" value="UniProtKB-UniRule"/>
</dbReference>
<dbReference type="SFLD" id="SFLDS00001">
    <property type="entry name" value="Enolase"/>
    <property type="match status" value="1"/>
</dbReference>
<evidence type="ECO:0000256" key="3">
    <source>
        <dbReference type="ARBA" id="ARBA00022842"/>
    </source>
</evidence>
<dbReference type="Pfam" id="PF13378">
    <property type="entry name" value="MR_MLE_C"/>
    <property type="match status" value="1"/>
</dbReference>
<dbReference type="SUPFAM" id="SSF54826">
    <property type="entry name" value="Enolase N-terminal domain-like"/>
    <property type="match status" value="1"/>
</dbReference>
<dbReference type="UniPathway" id="UPA01057">
    <property type="reaction ID" value="UER00165"/>
</dbReference>
<sequence length="368" mass="39624">MNITGVELRRISMPLVAPFRTSFGTESVRDVLLVRVIADDAEGWGECVAMTSPRYSAEYVDAAADVLRRFLVPAVMAAGLSAARSVAEVLAPFKGHRMAKAALEMAVLDAELRAENRSFGRELGAVRERVPCGVSVGIMDSVPELLDAVEGYLAEGYVRVKLKIEPGWDVEPVRAVRERYGDDLLLQVDANTAYTLADARQLARLDPFDLLLIEQPLDEEDMLGHMELAKRVRTPICLDESIASARDAVAAIRLGACRVVNIKPGRVGGYLEARRIHDVCVAHGVPVWCGGMLETGLGRAANVALAAMPGFTLPGDTSASGRYYASDITEPFVLDDGHLDVSTGPGLGLAPVPDRLAEVTTASEWLTL</sequence>
<dbReference type="GO" id="GO:0046872">
    <property type="term" value="F:metal ion binding"/>
    <property type="evidence" value="ECO:0007669"/>
    <property type="project" value="UniProtKB-KW"/>
</dbReference>
<organism evidence="8 9">
    <name type="scientific">Actinomadura chibensis</name>
    <dbReference type="NCBI Taxonomy" id="392828"/>
    <lineage>
        <taxon>Bacteria</taxon>
        <taxon>Bacillati</taxon>
        <taxon>Actinomycetota</taxon>
        <taxon>Actinomycetes</taxon>
        <taxon>Streptosporangiales</taxon>
        <taxon>Thermomonosporaceae</taxon>
        <taxon>Actinomadura</taxon>
    </lineage>
</organism>
<dbReference type="InterPro" id="IPR010197">
    <property type="entry name" value="OSBS/NAAAR"/>
</dbReference>
<dbReference type="UniPathway" id="UPA00079"/>
<dbReference type="InterPro" id="IPR013341">
    <property type="entry name" value="Mandelate_racemase_N_dom"/>
</dbReference>
<dbReference type="PANTHER" id="PTHR48073:SF5">
    <property type="entry name" value="O-SUCCINYLBENZOATE SYNTHASE"/>
    <property type="match status" value="1"/>
</dbReference>
<proteinExistence type="predicted"/>
<keyword evidence="3" id="KW-0460">Magnesium</keyword>
<dbReference type="PANTHER" id="PTHR48073">
    <property type="entry name" value="O-SUCCINYLBENZOATE SYNTHASE-RELATED"/>
    <property type="match status" value="1"/>
</dbReference>
<dbReference type="GO" id="GO:0016854">
    <property type="term" value="F:racemase and epimerase activity"/>
    <property type="evidence" value="ECO:0007669"/>
    <property type="project" value="UniProtKB-ARBA"/>
</dbReference>
<evidence type="ECO:0000313" key="9">
    <source>
        <dbReference type="Proteomes" id="UP000323380"/>
    </source>
</evidence>
<protein>
    <recommendedName>
        <fullName evidence="5 6">o-succinylbenzoate synthase</fullName>
        <ecNumber evidence="5 6">4.2.1.113</ecNumber>
    </recommendedName>
</protein>
<dbReference type="NCBIfam" id="TIGR01928">
    <property type="entry name" value="menC_lowGC_arch"/>
    <property type="match status" value="1"/>
</dbReference>
<evidence type="ECO:0000313" key="8">
    <source>
        <dbReference type="EMBL" id="TYB48252.1"/>
    </source>
</evidence>
<dbReference type="SFLD" id="SFLDF00009">
    <property type="entry name" value="o-succinylbenzoate_synthase"/>
    <property type="match status" value="1"/>
</dbReference>
<reference evidence="8 9" key="1">
    <citation type="submission" date="2019-08" db="EMBL/GenBank/DDBJ databases">
        <title>Actinomadura sp. nov. CYP1-5 isolated from mountain soil.</title>
        <authorList>
            <person name="Songsumanus A."/>
            <person name="Kuncharoen N."/>
            <person name="Kudo T."/>
            <person name="Yuki M."/>
            <person name="Igarashi Y."/>
            <person name="Tanasupawat S."/>
        </authorList>
    </citation>
    <scope>NUCLEOTIDE SEQUENCE [LARGE SCALE GENOMIC DNA]</scope>
    <source>
        <strain evidence="8 9">JCM 14158</strain>
    </source>
</reference>
<dbReference type="EC" id="4.2.1.113" evidence="5 6"/>
<dbReference type="Pfam" id="PF02746">
    <property type="entry name" value="MR_MLE_N"/>
    <property type="match status" value="1"/>
</dbReference>
<evidence type="ECO:0000256" key="1">
    <source>
        <dbReference type="ARBA" id="ARBA00001968"/>
    </source>
</evidence>
<evidence type="ECO:0000256" key="6">
    <source>
        <dbReference type="NCBIfam" id="TIGR01928"/>
    </source>
</evidence>
<dbReference type="AlphaFoldDB" id="A0A5D0NVI3"/>
<feature type="domain" description="Mandelate racemase/muconate lactonizing enzyme C-terminal" evidence="7">
    <location>
        <begin position="142"/>
        <end position="235"/>
    </location>
</feature>
<evidence type="ECO:0000256" key="5">
    <source>
        <dbReference type="ARBA" id="ARBA00029491"/>
    </source>
</evidence>
<dbReference type="InterPro" id="IPR029065">
    <property type="entry name" value="Enolase_C-like"/>
</dbReference>
<keyword evidence="2" id="KW-0479">Metal-binding</keyword>
<dbReference type="Proteomes" id="UP000323380">
    <property type="component" value="Unassembled WGS sequence"/>
</dbReference>
<gene>
    <name evidence="8" type="primary">menC</name>
    <name evidence="8" type="ORF">FXF69_03270</name>
</gene>
<dbReference type="InterPro" id="IPR029017">
    <property type="entry name" value="Enolase-like_N"/>
</dbReference>
<dbReference type="Gene3D" id="3.30.390.10">
    <property type="entry name" value="Enolase-like, N-terminal domain"/>
    <property type="match status" value="1"/>
</dbReference>
<evidence type="ECO:0000259" key="7">
    <source>
        <dbReference type="SMART" id="SM00922"/>
    </source>
</evidence>